<proteinExistence type="predicted"/>
<keyword evidence="4" id="KW-1185">Reference proteome</keyword>
<feature type="region of interest" description="Disordered" evidence="1">
    <location>
        <begin position="31"/>
        <end position="68"/>
    </location>
</feature>
<organism evidence="3 4">
    <name type="scientific">Brevibacterium aurantiacum</name>
    <dbReference type="NCBI Taxonomy" id="273384"/>
    <lineage>
        <taxon>Bacteria</taxon>
        <taxon>Bacillati</taxon>
        <taxon>Actinomycetota</taxon>
        <taxon>Actinomycetes</taxon>
        <taxon>Micrococcales</taxon>
        <taxon>Brevibacteriaceae</taxon>
        <taxon>Brevibacterium</taxon>
    </lineage>
</organism>
<feature type="chain" id="PRO_5039135435" description="Lipoprotein" evidence="2">
    <location>
        <begin position="28"/>
        <end position="223"/>
    </location>
</feature>
<name>A0A556C4Y1_BREAU</name>
<comment type="caution">
    <text evidence="3">The sequence shown here is derived from an EMBL/GenBank/DDBJ whole genome shotgun (WGS) entry which is preliminary data.</text>
</comment>
<evidence type="ECO:0000313" key="3">
    <source>
        <dbReference type="EMBL" id="TSI12440.1"/>
    </source>
</evidence>
<protein>
    <recommendedName>
        <fullName evidence="5">Lipoprotein</fullName>
    </recommendedName>
</protein>
<gene>
    <name evidence="3" type="ORF">FO013_20105</name>
</gene>
<sequence>MFTSHSSTKRLPLAAAASLIGLTLALAGCQSGDDDTLSRDPGTPEQATQAQPGSEDPTGEADEEAPVSITPAVVKKLSTDETKAAKQAIGCLYTFNGAKQHSVSDSVANCTQLMTGDLKGQFSSMGAVVPTVPESFDWDEAIGHEGQVTGIEATAVGDGGELGEGAAKNLKMPTFDLILEIEGSETTEVTFMLDLAISRGKDKQPWQVDHFDAYERTDRQETL</sequence>
<evidence type="ECO:0008006" key="5">
    <source>
        <dbReference type="Google" id="ProtNLM"/>
    </source>
</evidence>
<feature type="signal peptide" evidence="2">
    <location>
        <begin position="1"/>
        <end position="27"/>
    </location>
</feature>
<dbReference type="Proteomes" id="UP000316406">
    <property type="component" value="Unassembled WGS sequence"/>
</dbReference>
<keyword evidence="2" id="KW-0732">Signal</keyword>
<dbReference type="EMBL" id="VLTK01000017">
    <property type="protein sequence ID" value="TSI12440.1"/>
    <property type="molecule type" value="Genomic_DNA"/>
</dbReference>
<accession>A0A556C4Y1</accession>
<evidence type="ECO:0000313" key="4">
    <source>
        <dbReference type="Proteomes" id="UP000316406"/>
    </source>
</evidence>
<dbReference type="RefSeq" id="WP_143924343.1">
    <property type="nucleotide sequence ID" value="NZ_VLTK01000017.1"/>
</dbReference>
<evidence type="ECO:0000256" key="1">
    <source>
        <dbReference type="SAM" id="MobiDB-lite"/>
    </source>
</evidence>
<evidence type="ECO:0000256" key="2">
    <source>
        <dbReference type="SAM" id="SignalP"/>
    </source>
</evidence>
<dbReference type="AlphaFoldDB" id="A0A556C4Y1"/>
<reference evidence="3 4" key="1">
    <citation type="submission" date="2019-07" db="EMBL/GenBank/DDBJ databases">
        <title>Draft genome sequence of Brevibacterium aurantiacum XU54 isolated from Xinjiang China.</title>
        <authorList>
            <person name="Xu X."/>
        </authorList>
    </citation>
    <scope>NUCLEOTIDE SEQUENCE [LARGE SCALE GENOMIC DNA]</scope>
    <source>
        <strain evidence="3 4">XU54</strain>
    </source>
</reference>